<dbReference type="Pfam" id="PF26093">
    <property type="entry name" value="HTH_TGH"/>
    <property type="match status" value="1"/>
</dbReference>
<keyword evidence="4" id="KW-1185">Reference proteome</keyword>
<feature type="region of interest" description="Disordered" evidence="2">
    <location>
        <begin position="560"/>
        <end position="766"/>
    </location>
</feature>
<dbReference type="GO" id="GO:0006397">
    <property type="term" value="P:mRNA processing"/>
    <property type="evidence" value="ECO:0007669"/>
    <property type="project" value="InterPro"/>
</dbReference>
<evidence type="ECO:0000313" key="5">
    <source>
        <dbReference type="WBParaSite" id="MBELARI_LOCUS10833"/>
    </source>
</evidence>
<dbReference type="InterPro" id="IPR011666">
    <property type="entry name" value="DUF1604"/>
</dbReference>
<evidence type="ECO:0000256" key="1">
    <source>
        <dbReference type="ARBA" id="ARBA00008600"/>
    </source>
</evidence>
<dbReference type="PANTHER" id="PTHR13384:SF19">
    <property type="entry name" value="G PATCH DOMAIN-CONTAINING PROTEIN 1"/>
    <property type="match status" value="1"/>
</dbReference>
<feature type="compositionally biased region" description="Basic and acidic residues" evidence="2">
    <location>
        <begin position="626"/>
        <end position="642"/>
    </location>
</feature>
<dbReference type="AlphaFoldDB" id="A0AAF3EA97"/>
<feature type="compositionally biased region" description="Basic and acidic residues" evidence="2">
    <location>
        <begin position="561"/>
        <end position="583"/>
    </location>
</feature>
<dbReference type="InterPro" id="IPR000467">
    <property type="entry name" value="G_patch_dom"/>
</dbReference>
<dbReference type="PROSITE" id="PS50174">
    <property type="entry name" value="G_PATCH"/>
    <property type="match status" value="1"/>
</dbReference>
<protein>
    <recommendedName>
        <fullName evidence="3">G-patch domain-containing protein</fullName>
    </recommendedName>
</protein>
<dbReference type="PANTHER" id="PTHR13384">
    <property type="entry name" value="G PATCH DOMAIN-CONTAINING PROTEIN 1"/>
    <property type="match status" value="1"/>
</dbReference>
<accession>A0AAF3EA97</accession>
<dbReference type="Pfam" id="PF01585">
    <property type="entry name" value="G-patch"/>
    <property type="match status" value="1"/>
</dbReference>
<dbReference type="GO" id="GO:0003723">
    <property type="term" value="F:RNA binding"/>
    <property type="evidence" value="ECO:0007669"/>
    <property type="project" value="TreeGrafter"/>
</dbReference>
<name>A0AAF3EA97_9BILA</name>
<evidence type="ECO:0000256" key="2">
    <source>
        <dbReference type="SAM" id="MobiDB-lite"/>
    </source>
</evidence>
<feature type="compositionally biased region" description="Acidic residues" evidence="2">
    <location>
        <begin position="584"/>
        <end position="599"/>
    </location>
</feature>
<proteinExistence type="inferred from homology"/>
<dbReference type="WBParaSite" id="MBELARI_LOCUS10833">
    <property type="protein sequence ID" value="MBELARI_LOCUS10833"/>
    <property type="gene ID" value="MBELARI_LOCUS10833"/>
</dbReference>
<evidence type="ECO:0000259" key="3">
    <source>
        <dbReference type="PROSITE" id="PS50174"/>
    </source>
</evidence>
<dbReference type="GO" id="GO:0005634">
    <property type="term" value="C:nucleus"/>
    <property type="evidence" value="ECO:0007669"/>
    <property type="project" value="TreeGrafter"/>
</dbReference>
<dbReference type="Pfam" id="PF07713">
    <property type="entry name" value="DUF1604"/>
    <property type="match status" value="1"/>
</dbReference>
<organism evidence="4 5">
    <name type="scientific">Mesorhabditis belari</name>
    <dbReference type="NCBI Taxonomy" id="2138241"/>
    <lineage>
        <taxon>Eukaryota</taxon>
        <taxon>Metazoa</taxon>
        <taxon>Ecdysozoa</taxon>
        <taxon>Nematoda</taxon>
        <taxon>Chromadorea</taxon>
        <taxon>Rhabditida</taxon>
        <taxon>Rhabditina</taxon>
        <taxon>Rhabditomorpha</taxon>
        <taxon>Rhabditoidea</taxon>
        <taxon>Rhabditidae</taxon>
        <taxon>Mesorhabditinae</taxon>
        <taxon>Mesorhabditis</taxon>
    </lineage>
</organism>
<feature type="compositionally biased region" description="Acidic residues" evidence="2">
    <location>
        <begin position="615"/>
        <end position="625"/>
    </location>
</feature>
<comment type="similarity">
    <text evidence="1">Belongs to the GPATCH1 family.</text>
</comment>
<feature type="compositionally biased region" description="Basic residues" evidence="2">
    <location>
        <begin position="716"/>
        <end position="750"/>
    </location>
</feature>
<feature type="domain" description="G-patch" evidence="3">
    <location>
        <begin position="146"/>
        <end position="166"/>
    </location>
</feature>
<sequence length="766" mass="87173">MNRKSLATFGTQFESLEDEQKDTVSKTPKSIYDQVATDERGRRRFHGAFTGGFSAGFFNSVGSKKGWYPQAFKSTRSERHDSFQQTPEDFMDAEDLGEFGISSRKIRQTQTFRGEDSNKRRFAWDHGNVTSSSLAVHLEDIVRPVSDSVGVQMLREMGWRQGRGVGLEMNFEKARRGHDETDRAQTLRIAKGAELSVEDSLVEVLKSIEGLHGLGYTGLQSTSILNENFGQTSAALKSGRKSRGISGQAFGVGVFEDDDENVYTNFDLSQYDFALDGPSQAPDAAKIDSTFTTSTGRVPPRKFYAAPRIPHTFKPTHKPIALDQSRLPKQVQKTMERLHPVQRAKLLGLDRINYMEAVADKDRARLKNRGDRRSRWDLKPKEEEGPEAFVNREAFPDEPMKQRRFKEFLYYLKRGLPYPQPTDMSVWEWDNEKKEFEQQLTTEERGMLPEVRARMQPLANTALAMPLQELLQSKFVSEKGNSEKHASKDEDKMAAVRMGMFGSRTRITYEWRPHKTLAKIFNVPNPFPGSHYVGCAHLQREGRSKETIVNLGLPNTQAELAFKEQQRGRYDDSKEDLKIKTESEEPTSDELQQEEQQDEGWERPPMDIFEAIFADLEDEDEEEELEVSKTKDEPPPSEKKIQETSSTRPLPEVPAGSSRQQEFSPTTPPGSPPASTSVEEKDDEVTIGPEPPPQTDRPDAISVATVYKYLRDGLRDKKKAKKEKKEKSRHKKKKSKKDKHKHSKYEKTKKKSTEESDSSGVEILSD</sequence>
<evidence type="ECO:0000313" key="4">
    <source>
        <dbReference type="Proteomes" id="UP000887575"/>
    </source>
</evidence>
<feature type="region of interest" description="Disordered" evidence="2">
    <location>
        <begin position="1"/>
        <end position="31"/>
    </location>
</feature>
<dbReference type="Proteomes" id="UP000887575">
    <property type="component" value="Unassembled WGS sequence"/>
</dbReference>
<reference evidence="5" key="1">
    <citation type="submission" date="2024-02" db="UniProtKB">
        <authorList>
            <consortium name="WormBaseParasite"/>
        </authorList>
    </citation>
    <scope>IDENTIFICATION</scope>
</reference>